<reference evidence="2" key="2">
    <citation type="submission" date="2013-07" db="EMBL/GenBank/DDBJ databases">
        <authorList>
            <consortium name="The Broad Institute Genome Sequencing Platform"/>
            <person name="Cuomo C."/>
            <person name="Litvintseva A."/>
            <person name="Chen Y."/>
            <person name="Heitman J."/>
            <person name="Sun S."/>
            <person name="Springer D."/>
            <person name="Dromer F."/>
            <person name="Young S.K."/>
            <person name="Zeng Q."/>
            <person name="Gargeya S."/>
            <person name="Fitzgerald M."/>
            <person name="Abouelleil A."/>
            <person name="Alvarado L."/>
            <person name="Berlin A.M."/>
            <person name="Chapman S.B."/>
            <person name="Dewar J."/>
            <person name="Goldberg J."/>
            <person name="Griggs A."/>
            <person name="Gujja S."/>
            <person name="Hansen M."/>
            <person name="Howarth C."/>
            <person name="Imamovic A."/>
            <person name="Larimer J."/>
            <person name="McCowan C."/>
            <person name="Murphy C."/>
            <person name="Pearson M."/>
            <person name="Priest M."/>
            <person name="Roberts A."/>
            <person name="Saif S."/>
            <person name="Shea T."/>
            <person name="Sykes S."/>
            <person name="Wortman J."/>
            <person name="Nusbaum C."/>
            <person name="Birren B."/>
        </authorList>
    </citation>
    <scope>NUCLEOTIDE SEQUENCE</scope>
    <source>
        <strain evidence="2">CBS 10118</strain>
    </source>
</reference>
<proteinExistence type="predicted"/>
<dbReference type="AlphaFoldDB" id="A0A1B9GA62"/>
<protein>
    <submittedName>
        <fullName evidence="1">Uncharacterized protein</fullName>
    </submittedName>
</protein>
<dbReference type="EMBL" id="CP144542">
    <property type="protein sequence ID" value="WVW82048.1"/>
    <property type="molecule type" value="Genomic_DNA"/>
</dbReference>
<evidence type="ECO:0000313" key="3">
    <source>
        <dbReference type="Proteomes" id="UP000092730"/>
    </source>
</evidence>
<dbReference type="Proteomes" id="UP000092730">
    <property type="component" value="Chromosome 2"/>
</dbReference>
<reference evidence="1" key="3">
    <citation type="submission" date="2014-01" db="EMBL/GenBank/DDBJ databases">
        <title>Evolution of pathogenesis and genome organization in the Tremellales.</title>
        <authorList>
            <person name="Cuomo C."/>
            <person name="Litvintseva A."/>
            <person name="Heitman J."/>
            <person name="Chen Y."/>
            <person name="Sun S."/>
            <person name="Springer D."/>
            <person name="Dromer F."/>
            <person name="Young S."/>
            <person name="Zeng Q."/>
            <person name="Chapman S."/>
            <person name="Gujja S."/>
            <person name="Saif S."/>
            <person name="Birren B."/>
        </authorList>
    </citation>
    <scope>NUCLEOTIDE SEQUENCE</scope>
    <source>
        <strain evidence="1">CBS 10118</strain>
    </source>
</reference>
<reference evidence="1" key="1">
    <citation type="submission" date="2013-07" db="EMBL/GenBank/DDBJ databases">
        <title>The Genome Sequence of Cryptococcus bestiolae CBS10118.</title>
        <authorList>
            <consortium name="The Broad Institute Genome Sequencing Platform"/>
            <person name="Cuomo C."/>
            <person name="Litvintseva A."/>
            <person name="Chen Y."/>
            <person name="Heitman J."/>
            <person name="Sun S."/>
            <person name="Springer D."/>
            <person name="Dromer F."/>
            <person name="Young S.K."/>
            <person name="Zeng Q."/>
            <person name="Gargeya S."/>
            <person name="Fitzgerald M."/>
            <person name="Abouelleil A."/>
            <person name="Alvarado L."/>
            <person name="Berlin A.M."/>
            <person name="Chapman S.B."/>
            <person name="Dewar J."/>
            <person name="Goldberg J."/>
            <person name="Griggs A."/>
            <person name="Gujja S."/>
            <person name="Hansen M."/>
            <person name="Howarth C."/>
            <person name="Imamovic A."/>
            <person name="Larimer J."/>
            <person name="McCowan C."/>
            <person name="Murphy C."/>
            <person name="Pearson M."/>
            <person name="Priest M."/>
            <person name="Roberts A."/>
            <person name="Saif S."/>
            <person name="Shea T."/>
            <person name="Sykes S."/>
            <person name="Wortman J."/>
            <person name="Nusbaum C."/>
            <person name="Birren B."/>
        </authorList>
    </citation>
    <scope>NUCLEOTIDE SEQUENCE [LARGE SCALE GENOMIC DNA]</scope>
    <source>
        <strain evidence="1">CBS 10118</strain>
    </source>
</reference>
<dbReference type="EMBL" id="KI894019">
    <property type="protein sequence ID" value="OCF27908.1"/>
    <property type="molecule type" value="Genomic_DNA"/>
</dbReference>
<organism evidence="1">
    <name type="scientific">Kwoniella bestiolae CBS 10118</name>
    <dbReference type="NCBI Taxonomy" id="1296100"/>
    <lineage>
        <taxon>Eukaryota</taxon>
        <taxon>Fungi</taxon>
        <taxon>Dikarya</taxon>
        <taxon>Basidiomycota</taxon>
        <taxon>Agaricomycotina</taxon>
        <taxon>Tremellomycetes</taxon>
        <taxon>Tremellales</taxon>
        <taxon>Cryptococcaceae</taxon>
        <taxon>Kwoniella</taxon>
    </lineage>
</organism>
<name>A0A1B9GA62_9TREE</name>
<dbReference type="VEuPathDB" id="FungiDB:I302_02758"/>
<evidence type="ECO:0000313" key="1">
    <source>
        <dbReference type="EMBL" id="OCF27908.1"/>
    </source>
</evidence>
<reference evidence="2" key="4">
    <citation type="submission" date="2024-02" db="EMBL/GenBank/DDBJ databases">
        <title>Comparative genomics of Cryptococcus and Kwoniella reveals pathogenesis evolution and contrasting modes of karyotype evolution via chromosome fusion or intercentromeric recombination.</title>
        <authorList>
            <person name="Coelho M.A."/>
            <person name="David-Palma M."/>
            <person name="Shea T."/>
            <person name="Bowers K."/>
            <person name="McGinley-Smith S."/>
            <person name="Mohammad A.W."/>
            <person name="Gnirke A."/>
            <person name="Yurkov A.M."/>
            <person name="Nowrousian M."/>
            <person name="Sun S."/>
            <person name="Cuomo C.A."/>
            <person name="Heitman J."/>
        </authorList>
    </citation>
    <scope>NUCLEOTIDE SEQUENCE</scope>
    <source>
        <strain evidence="2">CBS 10118</strain>
    </source>
</reference>
<sequence length="321" mass="35439">MNDQAPSTSQHEISTRNQSQFQQYLNKTLQSTPDSTGIPENVESPDQDIFALDHRQRVSMTPIFPSFTSEECDELGPSVPILLTCQEIIGKVRGPTSGAFEMKDRGFVVKLRYEEGAGEDEDGINNIWQGRITTRPSDDPYRSLKSASKRCRAVTGIKQYLLDEPITSGARDQGDWACNLGLLHTTNSNLVRHRSILRLNARSINDLNTQGGDVLSDPEFIKHLDIAGEVCDVIPSNASITVDHLTASWKLGESKCEVNQTLLSEDPCTFVSDISIWKGDKPSSRSWSDSCTMLRDNATLQSVGWDEGSECAMSVLCSPPV</sequence>
<evidence type="ECO:0000313" key="2">
    <source>
        <dbReference type="EMBL" id="WVW82048.1"/>
    </source>
</evidence>
<dbReference type="RefSeq" id="XP_019048978.1">
    <property type="nucleotide sequence ID" value="XM_019189416.1"/>
</dbReference>
<dbReference type="GeneID" id="30207157"/>
<keyword evidence="3" id="KW-1185">Reference proteome</keyword>
<dbReference type="KEGG" id="kbi:30207157"/>
<accession>A0A1B9GA62</accession>
<gene>
    <name evidence="1" type="ORF">I302_02758</name>
    <name evidence="2" type="ORF">I302_104053</name>
</gene>